<evidence type="ECO:0000313" key="1">
    <source>
        <dbReference type="EMBL" id="GEO23238.1"/>
    </source>
</evidence>
<name>A0A512CG94_9BACT</name>
<keyword evidence="2" id="KW-1185">Reference proteome</keyword>
<accession>A0A512CG94</accession>
<proteinExistence type="predicted"/>
<dbReference type="EMBL" id="BJYV01000021">
    <property type="protein sequence ID" value="GEO23238.1"/>
    <property type="molecule type" value="Genomic_DNA"/>
</dbReference>
<dbReference type="AlphaFoldDB" id="A0A512CG94"/>
<gene>
    <name evidence="1" type="ORF">CQA01_37720</name>
</gene>
<reference evidence="1 2" key="1">
    <citation type="submission" date="2019-07" db="EMBL/GenBank/DDBJ databases">
        <title>Whole genome shotgun sequence of Cyclobacterium qasimii NBRC 106168.</title>
        <authorList>
            <person name="Hosoyama A."/>
            <person name="Uohara A."/>
            <person name="Ohji S."/>
            <person name="Ichikawa N."/>
        </authorList>
    </citation>
    <scope>NUCLEOTIDE SEQUENCE [LARGE SCALE GENOMIC DNA]</scope>
    <source>
        <strain evidence="1 2">NBRC 106168</strain>
    </source>
</reference>
<organism evidence="1 2">
    <name type="scientific">Cyclobacterium qasimii</name>
    <dbReference type="NCBI Taxonomy" id="1350429"/>
    <lineage>
        <taxon>Bacteria</taxon>
        <taxon>Pseudomonadati</taxon>
        <taxon>Bacteroidota</taxon>
        <taxon>Cytophagia</taxon>
        <taxon>Cytophagales</taxon>
        <taxon>Cyclobacteriaceae</taxon>
        <taxon>Cyclobacterium</taxon>
    </lineage>
</organism>
<dbReference type="RefSeq" id="WP_040417592.1">
    <property type="nucleotide sequence ID" value="NZ_BJYV01000021.1"/>
</dbReference>
<evidence type="ECO:0000313" key="2">
    <source>
        <dbReference type="Proteomes" id="UP000321301"/>
    </source>
</evidence>
<dbReference type="Proteomes" id="UP000321301">
    <property type="component" value="Unassembled WGS sequence"/>
</dbReference>
<protein>
    <recommendedName>
        <fullName evidence="3">CopG family transcriptional regulator</fullName>
    </recommendedName>
</protein>
<comment type="caution">
    <text evidence="1">The sequence shown here is derived from an EMBL/GenBank/DDBJ whole genome shotgun (WGS) entry which is preliminary data.</text>
</comment>
<sequence>MKTISLKIDDAIFGETEKILSRIKKPRNRYINEALEHYNQMQKRLLIEKKLAKESALVKKDSMATLKDFEQIDHAD</sequence>
<evidence type="ECO:0008006" key="3">
    <source>
        <dbReference type="Google" id="ProtNLM"/>
    </source>
</evidence>